<protein>
    <submittedName>
        <fullName evidence="3">Tetratricopeptide (TPR) repeat protein</fullName>
    </submittedName>
</protein>
<dbReference type="SUPFAM" id="SSF48452">
    <property type="entry name" value="TPR-like"/>
    <property type="match status" value="2"/>
</dbReference>
<dbReference type="SMART" id="SM00530">
    <property type="entry name" value="HTH_XRE"/>
    <property type="match status" value="1"/>
</dbReference>
<evidence type="ECO:0000313" key="3">
    <source>
        <dbReference type="EMBL" id="MBB5816327.1"/>
    </source>
</evidence>
<dbReference type="PANTHER" id="PTHR46082:SF6">
    <property type="entry name" value="AAA+ ATPASE DOMAIN-CONTAINING PROTEIN-RELATED"/>
    <property type="match status" value="1"/>
</dbReference>
<dbReference type="Pfam" id="PF13424">
    <property type="entry name" value="TPR_12"/>
    <property type="match status" value="2"/>
</dbReference>
<dbReference type="InterPro" id="IPR002182">
    <property type="entry name" value="NB-ARC"/>
</dbReference>
<reference evidence="3 4" key="1">
    <citation type="submission" date="2020-08" db="EMBL/GenBank/DDBJ databases">
        <title>Sequencing the genomes of 1000 actinobacteria strains.</title>
        <authorList>
            <person name="Klenk H.-P."/>
        </authorList>
    </citation>
    <scope>NUCLEOTIDE SEQUENCE [LARGE SCALE GENOMIC DNA]</scope>
    <source>
        <strain evidence="3 4">DSM 40129</strain>
    </source>
</reference>
<dbReference type="Pfam" id="PF01381">
    <property type="entry name" value="HTH_3"/>
    <property type="match status" value="1"/>
</dbReference>
<dbReference type="AlphaFoldDB" id="A0AA89TLZ8"/>
<dbReference type="InterPro" id="IPR053137">
    <property type="entry name" value="NLR-like"/>
</dbReference>
<dbReference type="NCBIfam" id="NF040586">
    <property type="entry name" value="FxSxx_TPR"/>
    <property type="match status" value="1"/>
</dbReference>
<dbReference type="CDD" id="cd00093">
    <property type="entry name" value="HTH_XRE"/>
    <property type="match status" value="1"/>
</dbReference>
<keyword evidence="4" id="KW-1185">Reference proteome</keyword>
<evidence type="ECO:0000256" key="1">
    <source>
        <dbReference type="SAM" id="MobiDB-lite"/>
    </source>
</evidence>
<evidence type="ECO:0000313" key="4">
    <source>
        <dbReference type="Proteomes" id="UP000579531"/>
    </source>
</evidence>
<dbReference type="PROSITE" id="PS50943">
    <property type="entry name" value="HTH_CROC1"/>
    <property type="match status" value="1"/>
</dbReference>
<dbReference type="GO" id="GO:0003677">
    <property type="term" value="F:DNA binding"/>
    <property type="evidence" value="ECO:0007669"/>
    <property type="project" value="InterPro"/>
</dbReference>
<dbReference type="InterPro" id="IPR027417">
    <property type="entry name" value="P-loop_NTPase"/>
</dbReference>
<dbReference type="RefSeq" id="WP_184853749.1">
    <property type="nucleotide sequence ID" value="NZ_BAABFE010000005.1"/>
</dbReference>
<dbReference type="Pfam" id="PF13374">
    <property type="entry name" value="TPR_10"/>
    <property type="match status" value="1"/>
</dbReference>
<dbReference type="GeneID" id="93843774"/>
<sequence length="1047" mass="113265">MEVEFAGVRLDEDEHRRTHHGPGGEQVRDEQNGHDPALTELRRKLSDGLAKLGLNQTQLARRAELGRTTVSQAFQNGGPMPSERTVAALARALKLPVEELLALRRDASGKDATAGRRMPLPSVGRIPRKVDGFQQRVITEELTAAMAAERLVVIIGLGGVGKTQLAADWAQRRIDANDIDLVVWVDASSRDAIVSRYAEAGARFAEADPSDPGQAAERFLAWLESTPQRWLVVLDSVNQSSDLSELWPSTRNPAGRTIITARPRHSGIVGRGHRAVDVDVFTEAEAVAYLRYGLPERLADDVAGVVADLGRLPLALGQAAAYLLNQDVTCSEYRRRFADYLGQRLADLVPEWDELPDGYPTSVAVTWLLSIKAADAGRSAGLVRPVLELASVLDPGGIPTSVLTTSLARAWLSRARSIDTGAPPQELDAGAVYAALRRLHQYSLASVDPDEVRVHTLVQRVVSDGLPPGRLRYLASTAANSLIMVWPGHGRDPDFNQRLRANTEALDRYAGQHLWSADAYHPLLAKAGRSLGQVGQADAAAAYFNKLHATAAKRLGPDHPATLAARHHQVIWQVEAYDRSGLDNARQLVSDRSRVLGPSHHETYSARHTLGLALGRFGNWEAAVAELESLLADWTAILKPQHPVILKLRHNLAMSRGEAGDSAGAVAEFEAVLADTERELGPNDPETLSTRHELARWQSLGGDPARAAAEFAQLLAARERELGPNHPHTLLTRSELLVTTNLSGGDPAAAVTEFESLLADRERQLGSNHPDTLETRLVLITWRLGAGPAPKLIPELQALLDDILRVLGPRHPNAHTACDLLAHLRGNPPWTSPDELLAACLRVFGPDHSDIWQVRAECVIARKEAGDAAGLVTALEGLVNDLTHIHGPDHPDCLPIRAKLARSRADAGDLVGALADYETLLTDCLRVHGRDHAEVLAAHTDIAAIRGAAGDHAGAAAAYEELLAACLRILSPDHPHTLATRNNLARMQGDAGDATGAAASFEELLADSLRVLDPDHPLLTVIRQNFVCFRNLADELGRFTPSSEVPD</sequence>
<dbReference type="GO" id="GO:0043531">
    <property type="term" value="F:ADP binding"/>
    <property type="evidence" value="ECO:0007669"/>
    <property type="project" value="InterPro"/>
</dbReference>
<dbReference type="Pfam" id="PF00931">
    <property type="entry name" value="NB-ARC"/>
    <property type="match status" value="1"/>
</dbReference>
<dbReference type="EMBL" id="JACHLX010000001">
    <property type="protein sequence ID" value="MBB5816327.1"/>
    <property type="molecule type" value="Genomic_DNA"/>
</dbReference>
<dbReference type="SUPFAM" id="SSF52540">
    <property type="entry name" value="P-loop containing nucleoside triphosphate hydrolases"/>
    <property type="match status" value="1"/>
</dbReference>
<feature type="region of interest" description="Disordered" evidence="1">
    <location>
        <begin position="1"/>
        <end position="32"/>
    </location>
</feature>
<dbReference type="InterPro" id="IPR001387">
    <property type="entry name" value="Cro/C1-type_HTH"/>
</dbReference>
<proteinExistence type="predicted"/>
<dbReference type="Gene3D" id="1.25.40.10">
    <property type="entry name" value="Tetratricopeptide repeat domain"/>
    <property type="match status" value="3"/>
</dbReference>
<dbReference type="PRINTS" id="PR00364">
    <property type="entry name" value="DISEASERSIST"/>
</dbReference>
<dbReference type="Gene3D" id="3.40.50.300">
    <property type="entry name" value="P-loop containing nucleotide triphosphate hydrolases"/>
    <property type="match status" value="1"/>
</dbReference>
<dbReference type="SUPFAM" id="SSF47413">
    <property type="entry name" value="lambda repressor-like DNA-binding domains"/>
    <property type="match status" value="1"/>
</dbReference>
<dbReference type="PANTHER" id="PTHR46082">
    <property type="entry name" value="ATP/GTP-BINDING PROTEIN-RELATED"/>
    <property type="match status" value="1"/>
</dbReference>
<dbReference type="Proteomes" id="UP000579531">
    <property type="component" value="Unassembled WGS sequence"/>
</dbReference>
<evidence type="ECO:0000259" key="2">
    <source>
        <dbReference type="PROSITE" id="PS50943"/>
    </source>
</evidence>
<accession>A0AA89TLZ8</accession>
<gene>
    <name evidence="3" type="ORF">HNR72_007355</name>
</gene>
<organism evidence="3 4">
    <name type="scientific">Streptomyces collinus</name>
    <dbReference type="NCBI Taxonomy" id="42684"/>
    <lineage>
        <taxon>Bacteria</taxon>
        <taxon>Bacillati</taxon>
        <taxon>Actinomycetota</taxon>
        <taxon>Actinomycetes</taxon>
        <taxon>Kitasatosporales</taxon>
        <taxon>Streptomycetaceae</taxon>
        <taxon>Streptomyces</taxon>
    </lineage>
</organism>
<dbReference type="Gene3D" id="1.10.260.40">
    <property type="entry name" value="lambda repressor-like DNA-binding domains"/>
    <property type="match status" value="1"/>
</dbReference>
<comment type="caution">
    <text evidence="3">The sequence shown here is derived from an EMBL/GenBank/DDBJ whole genome shotgun (WGS) entry which is preliminary data.</text>
</comment>
<dbReference type="InterPro" id="IPR010982">
    <property type="entry name" value="Lambda_DNA-bd_dom_sf"/>
</dbReference>
<name>A0AA89TLZ8_STRCU</name>
<feature type="domain" description="HTH cro/C1-type" evidence="2">
    <location>
        <begin position="51"/>
        <end position="100"/>
    </location>
</feature>
<dbReference type="InterPro" id="IPR011990">
    <property type="entry name" value="TPR-like_helical_dom_sf"/>
</dbReference>